<gene>
    <name evidence="1" type="ORF">ZHAS_00010505</name>
</gene>
<evidence type="ECO:0000313" key="3">
    <source>
        <dbReference type="Proteomes" id="UP000030765"/>
    </source>
</evidence>
<dbReference type="EnsemblMetazoa" id="ASIC010505-RA">
    <property type="protein sequence ID" value="ASIC010505-PA"/>
    <property type="gene ID" value="ASIC010505"/>
</dbReference>
<organism evidence="1">
    <name type="scientific">Anopheles sinensis</name>
    <name type="common">Mosquito</name>
    <dbReference type="NCBI Taxonomy" id="74873"/>
    <lineage>
        <taxon>Eukaryota</taxon>
        <taxon>Metazoa</taxon>
        <taxon>Ecdysozoa</taxon>
        <taxon>Arthropoda</taxon>
        <taxon>Hexapoda</taxon>
        <taxon>Insecta</taxon>
        <taxon>Pterygota</taxon>
        <taxon>Neoptera</taxon>
        <taxon>Endopterygota</taxon>
        <taxon>Diptera</taxon>
        <taxon>Nematocera</taxon>
        <taxon>Culicoidea</taxon>
        <taxon>Culicidae</taxon>
        <taxon>Anophelinae</taxon>
        <taxon>Anopheles</taxon>
    </lineage>
</organism>
<proteinExistence type="predicted"/>
<dbReference type="Proteomes" id="UP000030765">
    <property type="component" value="Unassembled WGS sequence"/>
</dbReference>
<dbReference type="EMBL" id="KE525221">
    <property type="protein sequence ID" value="KFB42752.1"/>
    <property type="molecule type" value="Genomic_DNA"/>
</dbReference>
<evidence type="ECO:0000313" key="2">
    <source>
        <dbReference type="EnsemblMetazoa" id="ASIC010505-PA"/>
    </source>
</evidence>
<evidence type="ECO:0000313" key="1">
    <source>
        <dbReference type="EMBL" id="KFB42752.1"/>
    </source>
</evidence>
<keyword evidence="3" id="KW-1185">Reference proteome</keyword>
<accession>A0A084VXQ8</accession>
<dbReference type="AlphaFoldDB" id="A0A084VXQ8"/>
<sequence>MEYEAVVPALRYQSWAKLLVGSKALNKRIPLQAGHRGVTIRSVSTNGWLSVWFYMHTCNTNKQTITGTTMVFRPAFTRRFKGLTLVGLHSALHPCPARTLALLLYLPERLFSWRGLHLCLLFTQERTLSILAQRRTRSHRFKIRDETAVRMLQLERDNIVKSVVLSYSHRGNE</sequence>
<protein>
    <submittedName>
        <fullName evidence="1 2">WD-40 repeat-containing protein</fullName>
    </submittedName>
</protein>
<dbReference type="VEuPathDB" id="VectorBase:ASIC010505"/>
<reference evidence="2" key="2">
    <citation type="submission" date="2020-05" db="UniProtKB">
        <authorList>
            <consortium name="EnsemblMetazoa"/>
        </authorList>
    </citation>
    <scope>IDENTIFICATION</scope>
</reference>
<reference evidence="1 3" key="1">
    <citation type="journal article" date="2014" name="BMC Genomics">
        <title>Genome sequence of Anopheles sinensis provides insight into genetics basis of mosquito competence for malaria parasites.</title>
        <authorList>
            <person name="Zhou D."/>
            <person name="Zhang D."/>
            <person name="Ding G."/>
            <person name="Shi L."/>
            <person name="Hou Q."/>
            <person name="Ye Y."/>
            <person name="Xu Y."/>
            <person name="Zhou H."/>
            <person name="Xiong C."/>
            <person name="Li S."/>
            <person name="Yu J."/>
            <person name="Hong S."/>
            <person name="Yu X."/>
            <person name="Zou P."/>
            <person name="Chen C."/>
            <person name="Chang X."/>
            <person name="Wang W."/>
            <person name="Lv Y."/>
            <person name="Sun Y."/>
            <person name="Ma L."/>
            <person name="Shen B."/>
            <person name="Zhu C."/>
        </authorList>
    </citation>
    <scope>NUCLEOTIDE SEQUENCE [LARGE SCALE GENOMIC DNA]</scope>
</reference>
<dbReference type="EMBL" id="ATLV01018182">
    <property type="status" value="NOT_ANNOTATED_CDS"/>
    <property type="molecule type" value="Genomic_DNA"/>
</dbReference>
<name>A0A084VXQ8_ANOSI</name>